<gene>
    <name evidence="1" type="ordered locus">AMIS_23650</name>
</gene>
<dbReference type="eggNOG" id="ENOG50334H9">
    <property type="taxonomic scope" value="Bacteria"/>
</dbReference>
<dbReference type="OrthoDB" id="4464348at2"/>
<accession>I0H3J8</accession>
<protein>
    <recommendedName>
        <fullName evidence="3">EVE domain-containing protein</fullName>
    </recommendedName>
</protein>
<evidence type="ECO:0008006" key="3">
    <source>
        <dbReference type="Google" id="ProtNLM"/>
    </source>
</evidence>
<dbReference type="KEGG" id="ams:AMIS_23650"/>
<dbReference type="InterPro" id="IPR015947">
    <property type="entry name" value="PUA-like_sf"/>
</dbReference>
<dbReference type="EMBL" id="AP012319">
    <property type="protein sequence ID" value="BAL87585.1"/>
    <property type="molecule type" value="Genomic_DNA"/>
</dbReference>
<dbReference type="HOGENOM" id="CLU_147936_0_0_11"/>
<dbReference type="AlphaFoldDB" id="I0H3J8"/>
<reference evidence="1 2" key="1">
    <citation type="submission" date="2012-02" db="EMBL/GenBank/DDBJ databases">
        <title>Complete genome sequence of Actinoplanes missouriensis 431 (= NBRC 102363).</title>
        <authorList>
            <person name="Ohnishi Y."/>
            <person name="Ishikawa J."/>
            <person name="Sekine M."/>
            <person name="Hosoyama A."/>
            <person name="Harada T."/>
            <person name="Narita H."/>
            <person name="Hata T."/>
            <person name="Konno Y."/>
            <person name="Tutikane K."/>
            <person name="Fujita N."/>
            <person name="Horinouchi S."/>
            <person name="Hayakawa M."/>
        </authorList>
    </citation>
    <scope>NUCLEOTIDE SEQUENCE [LARGE SCALE GENOMIC DNA]</scope>
    <source>
        <strain evidence="2">ATCC 14538 / DSM 43046 / CBS 188.64 / JCM 3121 / NBRC 102363 / NCIMB 12654 / NRRL B-3342 / UNCC 431</strain>
    </source>
</reference>
<dbReference type="RefSeq" id="WP_014442480.1">
    <property type="nucleotide sequence ID" value="NC_017093.1"/>
</dbReference>
<evidence type="ECO:0000313" key="2">
    <source>
        <dbReference type="Proteomes" id="UP000007882"/>
    </source>
</evidence>
<dbReference type="STRING" id="512565.AMIS_23650"/>
<organism evidence="1 2">
    <name type="scientific">Actinoplanes missouriensis (strain ATCC 14538 / DSM 43046 / CBS 188.64 / JCM 3121 / NBRC 102363 / NCIMB 12654 / NRRL B-3342 / UNCC 431)</name>
    <dbReference type="NCBI Taxonomy" id="512565"/>
    <lineage>
        <taxon>Bacteria</taxon>
        <taxon>Bacillati</taxon>
        <taxon>Actinomycetota</taxon>
        <taxon>Actinomycetes</taxon>
        <taxon>Micromonosporales</taxon>
        <taxon>Micromonosporaceae</taxon>
        <taxon>Actinoplanes</taxon>
    </lineage>
</organism>
<dbReference type="SUPFAM" id="SSF88697">
    <property type="entry name" value="PUA domain-like"/>
    <property type="match status" value="1"/>
</dbReference>
<keyword evidence="2" id="KW-1185">Reference proteome</keyword>
<proteinExistence type="predicted"/>
<name>I0H3J8_ACTM4</name>
<evidence type="ECO:0000313" key="1">
    <source>
        <dbReference type="EMBL" id="BAL87585.1"/>
    </source>
</evidence>
<dbReference type="Proteomes" id="UP000007882">
    <property type="component" value="Chromosome"/>
</dbReference>
<sequence>MSSPRTVAVEDLGAWLLKGNADHVDLRGRFSVEPHVERWCVQPSYRLGLMRAGQPVLFWGSGSRRRDIAYGIWGAGRLTGPARRDGDGWEVPLDLTIAPPDAWIPRSVIRSHGVLADLEVLRQPQGSNPSFVTAREYAVITSLLA</sequence>
<dbReference type="PATRIC" id="fig|512565.3.peg.2362"/>